<sequence>MGLSVPRRKNSGAAVKHTGLHPDRPPVGKSVKGCIVSVTVPGLIIGLGPHPVHLGPVQHNATAPMPLA</sequence>
<dbReference type="EMBL" id="VSSQ01098158">
    <property type="protein sequence ID" value="MPN41239.1"/>
    <property type="molecule type" value="Genomic_DNA"/>
</dbReference>
<dbReference type="AlphaFoldDB" id="A0A645HSQ3"/>
<feature type="region of interest" description="Disordered" evidence="1">
    <location>
        <begin position="1"/>
        <end position="28"/>
    </location>
</feature>
<proteinExistence type="predicted"/>
<name>A0A645HSQ3_9ZZZZ</name>
<evidence type="ECO:0000313" key="2">
    <source>
        <dbReference type="EMBL" id="MPN41239.1"/>
    </source>
</evidence>
<evidence type="ECO:0000256" key="1">
    <source>
        <dbReference type="SAM" id="MobiDB-lite"/>
    </source>
</evidence>
<organism evidence="2">
    <name type="scientific">bioreactor metagenome</name>
    <dbReference type="NCBI Taxonomy" id="1076179"/>
    <lineage>
        <taxon>unclassified sequences</taxon>
        <taxon>metagenomes</taxon>
        <taxon>ecological metagenomes</taxon>
    </lineage>
</organism>
<accession>A0A645HSQ3</accession>
<protein>
    <submittedName>
        <fullName evidence="2">Uncharacterized protein</fullName>
    </submittedName>
</protein>
<comment type="caution">
    <text evidence="2">The sequence shown here is derived from an EMBL/GenBank/DDBJ whole genome shotgun (WGS) entry which is preliminary data.</text>
</comment>
<feature type="compositionally biased region" description="Basic residues" evidence="1">
    <location>
        <begin position="1"/>
        <end position="10"/>
    </location>
</feature>
<reference evidence="2" key="1">
    <citation type="submission" date="2019-08" db="EMBL/GenBank/DDBJ databases">
        <authorList>
            <person name="Kucharzyk K."/>
            <person name="Murdoch R.W."/>
            <person name="Higgins S."/>
            <person name="Loffler F."/>
        </authorList>
    </citation>
    <scope>NUCLEOTIDE SEQUENCE</scope>
</reference>
<gene>
    <name evidence="2" type="ORF">SDC9_188781</name>
</gene>